<protein>
    <submittedName>
        <fullName evidence="2">Uncharacterized protein</fullName>
    </submittedName>
</protein>
<organism evidence="2 3">
    <name type="scientific">Actinoplanes campanulatus</name>
    <dbReference type="NCBI Taxonomy" id="113559"/>
    <lineage>
        <taxon>Bacteria</taxon>
        <taxon>Bacillati</taxon>
        <taxon>Actinomycetota</taxon>
        <taxon>Actinomycetes</taxon>
        <taxon>Micromonosporales</taxon>
        <taxon>Micromonosporaceae</taxon>
        <taxon>Actinoplanes</taxon>
    </lineage>
</organism>
<feature type="compositionally biased region" description="Basic and acidic residues" evidence="1">
    <location>
        <begin position="44"/>
        <end position="56"/>
    </location>
</feature>
<name>A0A7W5AQC3_9ACTN</name>
<evidence type="ECO:0000313" key="2">
    <source>
        <dbReference type="EMBL" id="MBB3100380.1"/>
    </source>
</evidence>
<dbReference type="AlphaFoldDB" id="A0A7W5AQC3"/>
<accession>A0A7W5AQC3</accession>
<gene>
    <name evidence="2" type="ORF">FHR83_008102</name>
</gene>
<comment type="caution">
    <text evidence="2">The sequence shown here is derived from an EMBL/GenBank/DDBJ whole genome shotgun (WGS) entry which is preliminary data.</text>
</comment>
<keyword evidence="3" id="KW-1185">Reference proteome</keyword>
<evidence type="ECO:0000313" key="3">
    <source>
        <dbReference type="Proteomes" id="UP000590749"/>
    </source>
</evidence>
<dbReference type="Proteomes" id="UP000590749">
    <property type="component" value="Unassembled WGS sequence"/>
</dbReference>
<proteinExistence type="predicted"/>
<evidence type="ECO:0000256" key="1">
    <source>
        <dbReference type="SAM" id="MobiDB-lite"/>
    </source>
</evidence>
<reference evidence="2 3" key="1">
    <citation type="submission" date="2020-08" db="EMBL/GenBank/DDBJ databases">
        <title>Genomic Encyclopedia of Type Strains, Phase III (KMG-III): the genomes of soil and plant-associated and newly described type strains.</title>
        <authorList>
            <person name="Whitman W."/>
        </authorList>
    </citation>
    <scope>NUCLEOTIDE SEQUENCE [LARGE SCALE GENOMIC DNA]</scope>
    <source>
        <strain evidence="2 3">CECT 3287</strain>
    </source>
</reference>
<feature type="region of interest" description="Disordered" evidence="1">
    <location>
        <begin position="24"/>
        <end position="56"/>
    </location>
</feature>
<dbReference type="RefSeq" id="WP_183226435.1">
    <property type="nucleotide sequence ID" value="NZ_JACHXF010000025.1"/>
</dbReference>
<sequence>MTDIPAFDHAAISSSHPKLLVNEAANSHAAEREGDSQAVTLGDRPPDRQKRCPAEERTLADVEIMGLFEVERGSRQSSAQA</sequence>
<dbReference type="EMBL" id="JACHXF010000025">
    <property type="protein sequence ID" value="MBB3100380.1"/>
    <property type="molecule type" value="Genomic_DNA"/>
</dbReference>